<proteinExistence type="predicted"/>
<gene>
    <name evidence="1" type="ORF">PGIGA_G00121660</name>
</gene>
<dbReference type="EMBL" id="CM040473">
    <property type="protein sequence ID" value="MCI4390351.1"/>
    <property type="molecule type" value="Genomic_DNA"/>
</dbReference>
<evidence type="ECO:0000313" key="2">
    <source>
        <dbReference type="Proteomes" id="UP000829447"/>
    </source>
</evidence>
<name>A0ACC5XHD3_PANGG</name>
<protein>
    <submittedName>
        <fullName evidence="1">Uncharacterized protein</fullName>
    </submittedName>
</protein>
<keyword evidence="2" id="KW-1185">Reference proteome</keyword>
<sequence length="219" mass="23992">MMEGDCSRSEAAKNYESICLSELDQGFLTDCSLSALSTEGTLKAPKSIVVEYTEPSSTLPASCNHSSSVLSPSNPQSKMSLLSPSITMRSAGMSSLLEGKSSTPYERMTFQKPVLASSLDLSSIDLTTSHPLWEVSLIKPNMESPKLCLDSSKVEFIWSPSYQATPPKPAEVSSLIWSGTPLEGQRSWREFTFQDSNLRHAVLELTDEQQKSLSRNLAM</sequence>
<accession>A0ACC5XHD3</accession>
<evidence type="ECO:0000313" key="1">
    <source>
        <dbReference type="EMBL" id="MCI4390351.1"/>
    </source>
</evidence>
<organism evidence="1 2">
    <name type="scientific">Pangasianodon gigas</name>
    <name type="common">Mekong giant catfish</name>
    <name type="synonym">Pangasius gigas</name>
    <dbReference type="NCBI Taxonomy" id="30993"/>
    <lineage>
        <taxon>Eukaryota</taxon>
        <taxon>Metazoa</taxon>
        <taxon>Chordata</taxon>
        <taxon>Craniata</taxon>
        <taxon>Vertebrata</taxon>
        <taxon>Euteleostomi</taxon>
        <taxon>Actinopterygii</taxon>
        <taxon>Neopterygii</taxon>
        <taxon>Teleostei</taxon>
        <taxon>Ostariophysi</taxon>
        <taxon>Siluriformes</taxon>
        <taxon>Pangasiidae</taxon>
        <taxon>Pangasianodon</taxon>
    </lineage>
</organism>
<reference evidence="1 2" key="1">
    <citation type="journal article" date="2022" name="bioRxiv">
        <title>An ancient truncated duplication of the anti-Mullerian hormone receptor type 2 gene is a potential conserved master sex determinant in the Pangasiidae catfish family.</title>
        <authorList>
            <person name="Wen M."/>
            <person name="Pan Q."/>
            <person name="Jouanno E."/>
            <person name="Montfort J."/>
            <person name="Zahm M."/>
            <person name="Cabau C."/>
            <person name="Klopp C."/>
            <person name="Iampietro C."/>
            <person name="Roques C."/>
            <person name="Bouchez O."/>
            <person name="Castinel A."/>
            <person name="Donnadieu C."/>
            <person name="Parrinello H."/>
            <person name="Poncet C."/>
            <person name="Belmonte E."/>
            <person name="Gautier V."/>
            <person name="Avarre J.-C."/>
            <person name="Dugue R."/>
            <person name="Gustiano R."/>
            <person name="Ha T.T.T."/>
            <person name="Campet M."/>
            <person name="Sriphairoj K."/>
            <person name="Ribolli J."/>
            <person name="de Almeida F.L."/>
            <person name="Desvignes T."/>
            <person name="Postlethwait J.H."/>
            <person name="Bucao C.F."/>
            <person name="Robinson-Rechavi M."/>
            <person name="Bobe J."/>
            <person name="Herpin A."/>
            <person name="Guiguen Y."/>
        </authorList>
    </citation>
    <scope>NUCLEOTIDE SEQUENCE [LARGE SCALE GENOMIC DNA]</scope>
    <source>
        <strain evidence="1">YG-Dec2019</strain>
    </source>
</reference>
<comment type="caution">
    <text evidence="1">The sequence shown here is derived from an EMBL/GenBank/DDBJ whole genome shotgun (WGS) entry which is preliminary data.</text>
</comment>
<dbReference type="Proteomes" id="UP000829447">
    <property type="component" value="Linkage Group LG20"/>
</dbReference>